<sequence length="672" mass="78020">MVLALLKNMLFEVEAILRARGSRHVHTPLPQHYDYAIYQLDQNLNNDSDCRAQDEKSSSPKTSSSLDNSTWIRLEKPRKKSKRIDVYNYPPSNERLRSINDVKIYCERNKLEFDPNQFNFKPTTTNTRFEEKSECDNATSSDSVDEASFVNDIFQHEIYMTEIPKTFKETQISPDKEKWDEAMSEEIKLMQNRKVWDMVEPKSNMKVLGCRWVYNIKHDKKNNVKKYKSRLVAQGFKQRQGVDFTDVFAQLVNFDINKFLFVLLVCILGWNHAKIDVKGAYLYGNLDIPIYMQQPEGFAVKGCEHYVCRLHKSIYGLHQSGRQWNIELNEILFGLGFHQNELCNGLYTKSNCILLVYVDDIVVFSKSQNNLEDSILNIKIKLEITELGPVRYLLGVNFEQIGDSVYLHQNTYINKLKTRFKNLSRRRIALPLKVGCILSDRVKENEIRETELMRQIPYKTLIGYLSFIANRSRPDIAFAVNTMSQFCNGYTYHDWTIVVDILNYVFNTMYYKINLSDTHNTRLSMYSDSSWGLIKVLAAVRILDRFGISDRAGAAIVSAALQDVGIISESNVLNVVDRNKIRRGRTKARTTLLSQVIKDYDHDQFGLYLDGRKDRTLSVEDNRRKVIIEENISLVKEPGSEYIGHVSVNFERAQIIGNNIDRVFFFVVVVMR</sequence>
<organism evidence="3 4">
    <name type="scientific">Araneus ventricosus</name>
    <name type="common">Orbweaver spider</name>
    <name type="synonym">Epeira ventricosa</name>
    <dbReference type="NCBI Taxonomy" id="182803"/>
    <lineage>
        <taxon>Eukaryota</taxon>
        <taxon>Metazoa</taxon>
        <taxon>Ecdysozoa</taxon>
        <taxon>Arthropoda</taxon>
        <taxon>Chelicerata</taxon>
        <taxon>Arachnida</taxon>
        <taxon>Araneae</taxon>
        <taxon>Araneomorphae</taxon>
        <taxon>Entelegynae</taxon>
        <taxon>Araneoidea</taxon>
        <taxon>Araneidae</taxon>
        <taxon>Araneus</taxon>
    </lineage>
</organism>
<feature type="domain" description="MBD" evidence="2">
    <location>
        <begin position="57"/>
        <end position="125"/>
    </location>
</feature>
<dbReference type="OrthoDB" id="6783620at2759"/>
<keyword evidence="4" id="KW-1185">Reference proteome</keyword>
<dbReference type="GO" id="GO:0071897">
    <property type="term" value="P:DNA biosynthetic process"/>
    <property type="evidence" value="ECO:0007669"/>
    <property type="project" value="UniProtKB-ARBA"/>
</dbReference>
<evidence type="ECO:0000259" key="2">
    <source>
        <dbReference type="PROSITE" id="PS50982"/>
    </source>
</evidence>
<accession>A0A4Y2DSI5</accession>
<feature type="region of interest" description="Disordered" evidence="1">
    <location>
        <begin position="47"/>
        <end position="70"/>
    </location>
</feature>
<evidence type="ECO:0000313" key="4">
    <source>
        <dbReference type="Proteomes" id="UP000499080"/>
    </source>
</evidence>
<dbReference type="InterPro" id="IPR043502">
    <property type="entry name" value="DNA/RNA_pol_sf"/>
</dbReference>
<dbReference type="Pfam" id="PF07727">
    <property type="entry name" value="RVT_2"/>
    <property type="match status" value="1"/>
</dbReference>
<name>A0A4Y2DSI5_ARAVE</name>
<proteinExistence type="predicted"/>
<dbReference type="Proteomes" id="UP000499080">
    <property type="component" value="Unassembled WGS sequence"/>
</dbReference>
<feature type="compositionally biased region" description="Low complexity" evidence="1">
    <location>
        <begin position="59"/>
        <end position="69"/>
    </location>
</feature>
<dbReference type="InterPro" id="IPR013103">
    <property type="entry name" value="RVT_2"/>
</dbReference>
<evidence type="ECO:0000313" key="3">
    <source>
        <dbReference type="EMBL" id="GBM19711.1"/>
    </source>
</evidence>
<comment type="caution">
    <text evidence="3">The sequence shown here is derived from an EMBL/GenBank/DDBJ whole genome shotgun (WGS) entry which is preliminary data.</text>
</comment>
<evidence type="ECO:0000256" key="1">
    <source>
        <dbReference type="SAM" id="MobiDB-lite"/>
    </source>
</evidence>
<dbReference type="AlphaFoldDB" id="A0A4Y2DSI5"/>
<protein>
    <submittedName>
        <fullName evidence="3">Retrovirus-related Pol polyprotein from transposon TNT 1-94</fullName>
    </submittedName>
</protein>
<dbReference type="InterPro" id="IPR001739">
    <property type="entry name" value="Methyl_CpG_DNA-bd"/>
</dbReference>
<dbReference type="Gene3D" id="3.30.890.10">
    <property type="entry name" value="Methyl-cpg-binding Protein 2, Chain A"/>
    <property type="match status" value="1"/>
</dbReference>
<dbReference type="GO" id="GO:0003677">
    <property type="term" value="F:DNA binding"/>
    <property type="evidence" value="ECO:0007669"/>
    <property type="project" value="InterPro"/>
</dbReference>
<feature type="compositionally biased region" description="Basic and acidic residues" evidence="1">
    <location>
        <begin position="48"/>
        <end position="58"/>
    </location>
</feature>
<dbReference type="PROSITE" id="PS50982">
    <property type="entry name" value="MBD"/>
    <property type="match status" value="1"/>
</dbReference>
<dbReference type="EMBL" id="BGPR01000429">
    <property type="protein sequence ID" value="GBM19711.1"/>
    <property type="molecule type" value="Genomic_DNA"/>
</dbReference>
<gene>
    <name evidence="3" type="primary">POLX_1048</name>
    <name evidence="3" type="ORF">AVEN_867_1</name>
</gene>
<dbReference type="Pfam" id="PF01429">
    <property type="entry name" value="MBD"/>
    <property type="match status" value="1"/>
</dbReference>
<dbReference type="InterPro" id="IPR016177">
    <property type="entry name" value="DNA-bd_dom_sf"/>
</dbReference>
<reference evidence="3 4" key="1">
    <citation type="journal article" date="2019" name="Sci. Rep.">
        <title>Orb-weaving spider Araneus ventricosus genome elucidates the spidroin gene catalogue.</title>
        <authorList>
            <person name="Kono N."/>
            <person name="Nakamura H."/>
            <person name="Ohtoshi R."/>
            <person name="Moran D.A.P."/>
            <person name="Shinohara A."/>
            <person name="Yoshida Y."/>
            <person name="Fujiwara M."/>
            <person name="Mori M."/>
            <person name="Tomita M."/>
            <person name="Arakawa K."/>
        </authorList>
    </citation>
    <scope>NUCLEOTIDE SEQUENCE [LARGE SCALE GENOMIC DNA]</scope>
</reference>
<dbReference type="SUPFAM" id="SSF54171">
    <property type="entry name" value="DNA-binding domain"/>
    <property type="match status" value="1"/>
</dbReference>
<dbReference type="SUPFAM" id="SSF56672">
    <property type="entry name" value="DNA/RNA polymerases"/>
    <property type="match status" value="1"/>
</dbReference>